<keyword evidence="1" id="KW-0812">Transmembrane</keyword>
<dbReference type="RefSeq" id="WP_033674822.1">
    <property type="nucleotide sequence ID" value="NZ_JOTM01000009.1"/>
</dbReference>
<keyword evidence="3" id="KW-1185">Reference proteome</keyword>
<keyword evidence="1" id="KW-0472">Membrane</keyword>
<keyword evidence="1" id="KW-1133">Transmembrane helix</keyword>
<comment type="caution">
    <text evidence="2">The sequence shown here is derived from an EMBL/GenBank/DDBJ whole genome shotgun (WGS) entry which is preliminary data.</text>
</comment>
<feature type="transmembrane region" description="Helical" evidence="1">
    <location>
        <begin position="76"/>
        <end position="99"/>
    </location>
</feature>
<sequence>MGVYWGTKRHSWLSYVSFWLSVSFFLIFLVEVFVFKTLLNSSSGALQIIKYFYFIFVPLNIIISLRLLFKKNEKKTLPIFSFIVSLLFASLIAVLALVATGKVF</sequence>
<protein>
    <recommendedName>
        <fullName evidence="4">Group-specific protein</fullName>
    </recommendedName>
</protein>
<feature type="transmembrane region" description="Helical" evidence="1">
    <location>
        <begin position="12"/>
        <end position="39"/>
    </location>
</feature>
<evidence type="ECO:0008006" key="4">
    <source>
        <dbReference type="Google" id="ProtNLM"/>
    </source>
</evidence>
<gene>
    <name evidence="2" type="ORF">BAGA_29530</name>
</gene>
<dbReference type="Proteomes" id="UP000027778">
    <property type="component" value="Unassembled WGS sequence"/>
</dbReference>
<dbReference type="OrthoDB" id="2919468at2"/>
<accession>A0A073KP94</accession>
<organism evidence="2 3">
    <name type="scientific">Bacillus gaemokensis</name>
    <dbReference type="NCBI Taxonomy" id="574375"/>
    <lineage>
        <taxon>Bacteria</taxon>
        <taxon>Bacillati</taxon>
        <taxon>Bacillota</taxon>
        <taxon>Bacilli</taxon>
        <taxon>Bacillales</taxon>
        <taxon>Bacillaceae</taxon>
        <taxon>Bacillus</taxon>
        <taxon>Bacillus cereus group</taxon>
    </lineage>
</organism>
<dbReference type="AlphaFoldDB" id="A0A073KP94"/>
<evidence type="ECO:0000256" key="1">
    <source>
        <dbReference type="SAM" id="Phobius"/>
    </source>
</evidence>
<dbReference type="STRING" id="574375.AZF08_11265"/>
<proteinExistence type="predicted"/>
<dbReference type="EMBL" id="JOTM01000009">
    <property type="protein sequence ID" value="KEK24193.1"/>
    <property type="molecule type" value="Genomic_DNA"/>
</dbReference>
<feature type="transmembrane region" description="Helical" evidence="1">
    <location>
        <begin position="51"/>
        <end position="69"/>
    </location>
</feature>
<name>A0A073KP94_9BACI</name>
<evidence type="ECO:0000313" key="2">
    <source>
        <dbReference type="EMBL" id="KEK24193.1"/>
    </source>
</evidence>
<reference evidence="2 3" key="1">
    <citation type="submission" date="2014-06" db="EMBL/GenBank/DDBJ databases">
        <title>Draft genome sequence of Bacillus gaemokensis JCM 15801 (MCCC 1A00707).</title>
        <authorList>
            <person name="Lai Q."/>
            <person name="Liu Y."/>
            <person name="Shao Z."/>
        </authorList>
    </citation>
    <scope>NUCLEOTIDE SEQUENCE [LARGE SCALE GENOMIC DNA]</scope>
    <source>
        <strain evidence="2 3">JCM 15801</strain>
    </source>
</reference>
<evidence type="ECO:0000313" key="3">
    <source>
        <dbReference type="Proteomes" id="UP000027778"/>
    </source>
</evidence>